<evidence type="ECO:0008006" key="3">
    <source>
        <dbReference type="Google" id="ProtNLM"/>
    </source>
</evidence>
<dbReference type="Proteomes" id="UP001343724">
    <property type="component" value="Unassembled WGS sequence"/>
</dbReference>
<dbReference type="EMBL" id="JAYMFH010000028">
    <property type="protein sequence ID" value="MEC4295995.1"/>
    <property type="molecule type" value="Genomic_DNA"/>
</dbReference>
<name>A0ABU6J1L5_9ACTN</name>
<organism evidence="1 2">
    <name type="scientific">Adlercreutzia shanghongiae</name>
    <dbReference type="NCBI Taxonomy" id="3111773"/>
    <lineage>
        <taxon>Bacteria</taxon>
        <taxon>Bacillati</taxon>
        <taxon>Actinomycetota</taxon>
        <taxon>Coriobacteriia</taxon>
        <taxon>Eggerthellales</taxon>
        <taxon>Eggerthellaceae</taxon>
        <taxon>Adlercreutzia</taxon>
    </lineage>
</organism>
<dbReference type="CDD" id="cd20745">
    <property type="entry name" value="FIX_RhsA_AHH_HNH-like"/>
    <property type="match status" value="1"/>
</dbReference>
<sequence>AQTAVRSLLPAASKGGGSRAAERRSALYKEARRARERQIELFCTTSEYFGAPGKKNFDSDLHTTLDIMGMASGPLEPVGMAADLLNAFLYASEGDWGNAGISLGGFVPVAGTVAAGARLGKKAYDALDAADEVEAIARAAKKVSTAGNMQKQVERGQAPRTVKEVHGTEAGVTASQPHVHFTDETAINLDGTIHKESRGVPKLTKKEKEWLAKNGWPTELRQ</sequence>
<reference evidence="1 2" key="1">
    <citation type="submission" date="2024-01" db="EMBL/GenBank/DDBJ databases">
        <title>novel species in genus Adlercreutzia.</title>
        <authorList>
            <person name="Liu X."/>
        </authorList>
    </citation>
    <scope>NUCLEOTIDE SEQUENCE [LARGE SCALE GENOMIC DNA]</scope>
    <source>
        <strain evidence="1 2">R22</strain>
    </source>
</reference>
<evidence type="ECO:0000313" key="1">
    <source>
        <dbReference type="EMBL" id="MEC4295995.1"/>
    </source>
</evidence>
<dbReference type="RefSeq" id="WP_326455244.1">
    <property type="nucleotide sequence ID" value="NZ_JAYMFH010000028.1"/>
</dbReference>
<gene>
    <name evidence="1" type="ORF">VJ920_11845</name>
</gene>
<keyword evidence="2" id="KW-1185">Reference proteome</keyword>
<feature type="non-terminal residue" evidence="1">
    <location>
        <position position="1"/>
    </location>
</feature>
<protein>
    <recommendedName>
        <fullName evidence="3">Pre-toxin TG domain-containing protein</fullName>
    </recommendedName>
</protein>
<evidence type="ECO:0000313" key="2">
    <source>
        <dbReference type="Proteomes" id="UP001343724"/>
    </source>
</evidence>
<proteinExistence type="predicted"/>
<comment type="caution">
    <text evidence="1">The sequence shown here is derived from an EMBL/GenBank/DDBJ whole genome shotgun (WGS) entry which is preliminary data.</text>
</comment>
<accession>A0ABU6J1L5</accession>